<protein>
    <submittedName>
        <fullName evidence="1">Outer membrane protein assembly factor BamC</fullName>
    </submittedName>
</protein>
<keyword evidence="2" id="KW-1185">Reference proteome</keyword>
<dbReference type="InterPro" id="IPR010653">
    <property type="entry name" value="NlpB/DapX"/>
</dbReference>
<dbReference type="RefSeq" id="WP_138321120.1">
    <property type="nucleotide sequence ID" value="NZ_VCBC01000017.1"/>
</dbReference>
<proteinExistence type="predicted"/>
<accession>A0A5R9IJ26</accession>
<dbReference type="OrthoDB" id="5598420at2"/>
<sequence length="352" mass="40495">MNRRTLYLSLLTLAVSACSTVETRKQAKGEFDYVNQDVPQALIVPDHLNQPAQDSEYAVPSLQASAGPVGEQVDIRAPSLVLPLASGSRVDEFDKTAQIWFDKIEDDSDLQQVVVTAIENYLQEEGVELTSKQSTQLESDWFHQQTKSGFWLWEDIETSESWRFKYSLVTKPHGRSVGLNVELIEYQSPKNGKIDPIEQERIEMAMVNAISAQIDYEYRLSLRDQRLARANRKVVTMTEQQGHAAYLVDYSQEEFWELLPEFFEKYNFSVTDLNESKFIYMVNYERNDPSLWDGIWGEDVGVIDLEDGSYEFHLEPKQDKTLLKIINDQQEVLSETVLENNFDIMSSALTFD</sequence>
<dbReference type="AlphaFoldDB" id="A0A5R9IJ26"/>
<evidence type="ECO:0000313" key="2">
    <source>
        <dbReference type="Proteomes" id="UP000307790"/>
    </source>
</evidence>
<comment type="caution">
    <text evidence="1">The sequence shown here is derived from an EMBL/GenBank/DDBJ whole genome shotgun (WGS) entry which is preliminary data.</text>
</comment>
<reference evidence="1 2" key="1">
    <citation type="submission" date="2019-05" db="EMBL/GenBank/DDBJ databases">
        <title>Genome sequences of Thalassotalea litorea 1K03283.</title>
        <authorList>
            <person name="Zhang D."/>
        </authorList>
    </citation>
    <scope>NUCLEOTIDE SEQUENCE [LARGE SCALE GENOMIC DNA]</scope>
    <source>
        <strain evidence="1 2">MCCC 1K03283</strain>
    </source>
</reference>
<dbReference type="PROSITE" id="PS51257">
    <property type="entry name" value="PROKAR_LIPOPROTEIN"/>
    <property type="match status" value="1"/>
</dbReference>
<dbReference type="Proteomes" id="UP000307790">
    <property type="component" value="Unassembled WGS sequence"/>
</dbReference>
<gene>
    <name evidence="1" type="primary">bamC</name>
    <name evidence="1" type="ORF">FE810_14980</name>
</gene>
<organism evidence="1 2">
    <name type="scientific">Thalassotalea litorea</name>
    <dbReference type="NCBI Taxonomy" id="2020715"/>
    <lineage>
        <taxon>Bacteria</taxon>
        <taxon>Pseudomonadati</taxon>
        <taxon>Pseudomonadota</taxon>
        <taxon>Gammaproteobacteria</taxon>
        <taxon>Alteromonadales</taxon>
        <taxon>Colwelliaceae</taxon>
        <taxon>Thalassotalea</taxon>
    </lineage>
</organism>
<dbReference type="Gene3D" id="3.30.310.170">
    <property type="entry name" value="Outer membrane protein assembly factor BamC"/>
    <property type="match status" value="1"/>
</dbReference>
<dbReference type="InterPro" id="IPR042268">
    <property type="entry name" value="BamC_C"/>
</dbReference>
<evidence type="ECO:0000313" key="1">
    <source>
        <dbReference type="EMBL" id="TLU61312.1"/>
    </source>
</evidence>
<name>A0A5R9IJ26_9GAMM</name>
<dbReference type="Gene3D" id="3.30.530.50">
    <property type="match status" value="1"/>
</dbReference>
<dbReference type="Pfam" id="PF06804">
    <property type="entry name" value="Lipoprotein_18"/>
    <property type="match status" value="1"/>
</dbReference>
<dbReference type="EMBL" id="VCBC01000017">
    <property type="protein sequence ID" value="TLU61312.1"/>
    <property type="molecule type" value="Genomic_DNA"/>
</dbReference>